<feature type="domain" description="FlgD Tudor-like" evidence="7">
    <location>
        <begin position="85"/>
        <end position="213"/>
    </location>
</feature>
<protein>
    <recommendedName>
        <fullName evidence="2 5">Basal-body rod modification protein FlgD</fullName>
    </recommendedName>
</protein>
<evidence type="ECO:0000256" key="4">
    <source>
        <dbReference type="ARBA" id="ARBA00024746"/>
    </source>
</evidence>
<dbReference type="Pfam" id="PF13860">
    <property type="entry name" value="FlgD_ig"/>
    <property type="match status" value="1"/>
</dbReference>
<dbReference type="Proteomes" id="UP001606099">
    <property type="component" value="Unassembled WGS sequence"/>
</dbReference>
<evidence type="ECO:0000259" key="6">
    <source>
        <dbReference type="Pfam" id="PF13860"/>
    </source>
</evidence>
<evidence type="ECO:0000313" key="8">
    <source>
        <dbReference type="EMBL" id="MFG6448135.1"/>
    </source>
</evidence>
<keyword evidence="8" id="KW-0969">Cilium</keyword>
<dbReference type="EMBL" id="JBIGHZ010000003">
    <property type="protein sequence ID" value="MFG6448135.1"/>
    <property type="molecule type" value="Genomic_DNA"/>
</dbReference>
<evidence type="ECO:0000256" key="3">
    <source>
        <dbReference type="ARBA" id="ARBA00022795"/>
    </source>
</evidence>
<evidence type="ECO:0000259" key="7">
    <source>
        <dbReference type="Pfam" id="PF13861"/>
    </source>
</evidence>
<reference evidence="8 9" key="1">
    <citation type="submission" date="2024-08" db="EMBL/GenBank/DDBJ databases">
        <authorList>
            <person name="Lu H."/>
        </authorList>
    </citation>
    <scope>NUCLEOTIDE SEQUENCE [LARGE SCALE GENOMIC DNA]</scope>
    <source>
        <strain evidence="8 9">BYS180W</strain>
    </source>
</reference>
<name>A0ABW7FV58_9BURK</name>
<comment type="similarity">
    <text evidence="1 5">Belongs to the FlgD family.</text>
</comment>
<keyword evidence="3 5" id="KW-1005">Bacterial flagellum biogenesis</keyword>
<keyword evidence="9" id="KW-1185">Reference proteome</keyword>
<keyword evidence="8" id="KW-0282">Flagellum</keyword>
<sequence length="217" mass="22574">MDYSTINATQSSAASASSGAKLQQGAADTQDRFLKLLMAQMKNQDPLNPMDNAQVTTQLAQIQTVTGVGTLNTSIQTLTTQMSQMQALQNVALVGRDVTVASNAVVVKDGQAQLQFDLASKADKVKVEVLTSSGGVLDSIDVGASGAGRQSITWDAQKAAGLSGLQFRVTATSGSTKVDATELARDTVSALNTSGTGLQLQLKNLGSVDYTKIYAVN</sequence>
<accession>A0ABW7FV58</accession>
<dbReference type="Pfam" id="PF13861">
    <property type="entry name" value="FLgD_tudor"/>
    <property type="match status" value="1"/>
</dbReference>
<comment type="function">
    <text evidence="4 5">Required for flagellar hook formation. May act as a scaffolding protein.</text>
</comment>
<organism evidence="8 9">
    <name type="scientific">Roseateles rivi</name>
    <dbReference type="NCBI Taxonomy" id="3299028"/>
    <lineage>
        <taxon>Bacteria</taxon>
        <taxon>Pseudomonadati</taxon>
        <taxon>Pseudomonadota</taxon>
        <taxon>Betaproteobacteria</taxon>
        <taxon>Burkholderiales</taxon>
        <taxon>Sphaerotilaceae</taxon>
        <taxon>Roseateles</taxon>
    </lineage>
</organism>
<evidence type="ECO:0000256" key="1">
    <source>
        <dbReference type="ARBA" id="ARBA00010577"/>
    </source>
</evidence>
<dbReference type="Gene3D" id="2.30.30.910">
    <property type="match status" value="1"/>
</dbReference>
<dbReference type="Pfam" id="PF03963">
    <property type="entry name" value="FlgD"/>
    <property type="match status" value="1"/>
</dbReference>
<dbReference type="RefSeq" id="WP_394460128.1">
    <property type="nucleotide sequence ID" value="NZ_JBIGHZ010000003.1"/>
</dbReference>
<evidence type="ECO:0000256" key="2">
    <source>
        <dbReference type="ARBA" id="ARBA00016013"/>
    </source>
</evidence>
<gene>
    <name evidence="8" type="ORF">ACG0Z6_07735</name>
</gene>
<comment type="caution">
    <text evidence="8">The sequence shown here is derived from an EMBL/GenBank/DDBJ whole genome shotgun (WGS) entry which is preliminary data.</text>
</comment>
<dbReference type="InterPro" id="IPR005648">
    <property type="entry name" value="FlgD"/>
</dbReference>
<dbReference type="InterPro" id="IPR025965">
    <property type="entry name" value="FlgD/Vpr_Ig-like"/>
</dbReference>
<keyword evidence="8" id="KW-0966">Cell projection</keyword>
<evidence type="ECO:0000256" key="5">
    <source>
        <dbReference type="RuleBase" id="RU362076"/>
    </source>
</evidence>
<dbReference type="Gene3D" id="2.60.40.4070">
    <property type="match status" value="1"/>
</dbReference>
<evidence type="ECO:0000313" key="9">
    <source>
        <dbReference type="Proteomes" id="UP001606099"/>
    </source>
</evidence>
<feature type="domain" description="FlgD/Vpr Ig-like" evidence="6">
    <location>
        <begin position="103"/>
        <end position="174"/>
    </location>
</feature>
<dbReference type="InterPro" id="IPR025963">
    <property type="entry name" value="FLgD_Tudor"/>
</dbReference>
<proteinExistence type="inferred from homology"/>